<proteinExistence type="predicted"/>
<dbReference type="EMBL" id="CP036272">
    <property type="protein sequence ID" value="QDT62737.1"/>
    <property type="molecule type" value="Genomic_DNA"/>
</dbReference>
<sequence>MKSWHLKRRTILKSAGVSVALPWMECMGDETTSDRKKRFFGGYFAYGVPMPADDAEDRLQNGWFPVGTGRDYKAPEMHQCIMPLRDKVTFLSGLSHPSMRTTSAHKGADVFLTGANLLKTYDKQSISIDQSIAQSIGNHTRYRSLVMSSMGGVNRPYRSSTLSFDRSGRPIPALNRPAEIFRRLFGEVTESERNALASRGSIIDEVLDEANSLNLRLGANDRRKLDDYLASVREVEKMTERAKKWQKTPKPKIDSRDMDLEVNANTPREYLAMMYDLLVLAFQTDSTRVATFQTAAEEAGPAEGFPRAIGLPAGAHRLSHEKKDYADVAKYIGFLNQLHADFVGKLDAIQEGDGTLLDNTLCFYGCATSKTHRATNYPIILSGGKNMGFNHGAHLHYQDDVPLANLFVTIANQLGQQTTRFADSTADISEVLTT</sequence>
<evidence type="ECO:0000313" key="2">
    <source>
        <dbReference type="Proteomes" id="UP000315003"/>
    </source>
</evidence>
<evidence type="ECO:0008006" key="3">
    <source>
        <dbReference type="Google" id="ProtNLM"/>
    </source>
</evidence>
<evidence type="ECO:0000313" key="1">
    <source>
        <dbReference type="EMBL" id="QDT62737.1"/>
    </source>
</evidence>
<protein>
    <recommendedName>
        <fullName evidence="3">DUF1552 domain-containing protein</fullName>
    </recommendedName>
</protein>
<dbReference type="AlphaFoldDB" id="A0A517T2X2"/>
<organism evidence="1 2">
    <name type="scientific">Stieleria bergensis</name>
    <dbReference type="NCBI Taxonomy" id="2528025"/>
    <lineage>
        <taxon>Bacteria</taxon>
        <taxon>Pseudomonadati</taxon>
        <taxon>Planctomycetota</taxon>
        <taxon>Planctomycetia</taxon>
        <taxon>Pirellulales</taxon>
        <taxon>Pirellulaceae</taxon>
        <taxon>Stieleria</taxon>
    </lineage>
</organism>
<dbReference type="Proteomes" id="UP000315003">
    <property type="component" value="Chromosome"/>
</dbReference>
<dbReference type="Pfam" id="PF07586">
    <property type="entry name" value="HXXSHH"/>
    <property type="match status" value="1"/>
</dbReference>
<keyword evidence="2" id="KW-1185">Reference proteome</keyword>
<reference evidence="1 2" key="1">
    <citation type="submission" date="2019-02" db="EMBL/GenBank/DDBJ databases">
        <title>Deep-cultivation of Planctomycetes and their phenomic and genomic characterization uncovers novel biology.</title>
        <authorList>
            <person name="Wiegand S."/>
            <person name="Jogler M."/>
            <person name="Boedeker C."/>
            <person name="Pinto D."/>
            <person name="Vollmers J."/>
            <person name="Rivas-Marin E."/>
            <person name="Kohn T."/>
            <person name="Peeters S.H."/>
            <person name="Heuer A."/>
            <person name="Rast P."/>
            <person name="Oberbeckmann S."/>
            <person name="Bunk B."/>
            <person name="Jeske O."/>
            <person name="Meyerdierks A."/>
            <person name="Storesund J.E."/>
            <person name="Kallscheuer N."/>
            <person name="Luecker S."/>
            <person name="Lage O.M."/>
            <person name="Pohl T."/>
            <person name="Merkel B.J."/>
            <person name="Hornburger P."/>
            <person name="Mueller R.-W."/>
            <person name="Bruemmer F."/>
            <person name="Labrenz M."/>
            <person name="Spormann A.M."/>
            <person name="Op den Camp H."/>
            <person name="Overmann J."/>
            <person name="Amann R."/>
            <person name="Jetten M.S.M."/>
            <person name="Mascher T."/>
            <person name="Medema M.H."/>
            <person name="Devos D.P."/>
            <person name="Kaster A.-K."/>
            <person name="Ovreas L."/>
            <person name="Rohde M."/>
            <person name="Galperin M.Y."/>
            <person name="Jogler C."/>
        </authorList>
    </citation>
    <scope>NUCLEOTIDE SEQUENCE [LARGE SCALE GENOMIC DNA]</scope>
    <source>
        <strain evidence="1 2">SV_7m_r</strain>
    </source>
</reference>
<dbReference type="RefSeq" id="WP_145277698.1">
    <property type="nucleotide sequence ID" value="NZ_CP036272.1"/>
</dbReference>
<dbReference type="InterPro" id="IPR011447">
    <property type="entry name" value="DUF1552"/>
</dbReference>
<name>A0A517T2X2_9BACT</name>
<dbReference type="OrthoDB" id="9146593at2"/>
<gene>
    <name evidence="1" type="ORF">SV7mr_52880</name>
</gene>
<accession>A0A517T2X2</accession>